<proteinExistence type="predicted"/>
<comment type="caution">
    <text evidence="1">The sequence shown here is derived from an EMBL/GenBank/DDBJ whole genome shotgun (WGS) entry which is preliminary data.</text>
</comment>
<evidence type="ECO:0000313" key="1">
    <source>
        <dbReference type="EMBL" id="GEM38481.1"/>
    </source>
</evidence>
<dbReference type="Proteomes" id="UP000321424">
    <property type="component" value="Unassembled WGS sequence"/>
</dbReference>
<evidence type="ECO:0000313" key="2">
    <source>
        <dbReference type="Proteomes" id="UP000321424"/>
    </source>
</evidence>
<evidence type="ECO:0008006" key="3">
    <source>
        <dbReference type="Google" id="ProtNLM"/>
    </source>
</evidence>
<organism evidence="1 2">
    <name type="scientific">Nocardia ninae NBRC 108245</name>
    <dbReference type="NCBI Taxonomy" id="1210091"/>
    <lineage>
        <taxon>Bacteria</taxon>
        <taxon>Bacillati</taxon>
        <taxon>Actinomycetota</taxon>
        <taxon>Actinomycetes</taxon>
        <taxon>Mycobacteriales</taxon>
        <taxon>Nocardiaceae</taxon>
        <taxon>Nocardia</taxon>
    </lineage>
</organism>
<dbReference type="AlphaFoldDB" id="A0A511MDD1"/>
<dbReference type="OrthoDB" id="3694660at2"/>
<dbReference type="InterPro" id="IPR037914">
    <property type="entry name" value="SpoVT-AbrB_sf"/>
</dbReference>
<dbReference type="SUPFAM" id="SSF89447">
    <property type="entry name" value="AbrB/MazE/MraZ-like"/>
    <property type="match status" value="1"/>
</dbReference>
<protein>
    <recommendedName>
        <fullName evidence="3">SpoVT-AbrB domain-containing protein</fullName>
    </recommendedName>
</protein>
<gene>
    <name evidence="1" type="ORF">NN4_30000</name>
</gene>
<dbReference type="EMBL" id="BJXA01000016">
    <property type="protein sequence ID" value="GEM38481.1"/>
    <property type="molecule type" value="Genomic_DNA"/>
</dbReference>
<accession>A0A511MDD1</accession>
<dbReference type="RefSeq" id="WP_147130805.1">
    <property type="nucleotide sequence ID" value="NZ_BJXA01000016.1"/>
</dbReference>
<keyword evidence="2" id="KW-1185">Reference proteome</keyword>
<sequence length="160" mass="17433">MSRFDRQQFHTLLNRYLDEAQSLLPPESPDPSDPLRLSEFAVSLINDRSRICGQRVFESMGWPPGTAIGFGVVDGVVTIGAVVRSRSVIDSRGHARLPAATRRAAGIEPGDPVLLVAMPEEGLVAVMGPRMLEQALASVLAPLRDPQSRFVIPILGPRER</sequence>
<reference evidence="1 2" key="1">
    <citation type="submission" date="2019-07" db="EMBL/GenBank/DDBJ databases">
        <title>Whole genome shotgun sequence of Nocardia ninae NBRC 108245.</title>
        <authorList>
            <person name="Hosoyama A."/>
            <person name="Uohara A."/>
            <person name="Ohji S."/>
            <person name="Ichikawa N."/>
        </authorList>
    </citation>
    <scope>NUCLEOTIDE SEQUENCE [LARGE SCALE GENOMIC DNA]</scope>
    <source>
        <strain evidence="1 2">NBRC 108245</strain>
    </source>
</reference>
<name>A0A511MDD1_9NOCA</name>